<organism evidence="9 10">
    <name type="scientific">Paenibacillus wynnii</name>
    <dbReference type="NCBI Taxonomy" id="268407"/>
    <lineage>
        <taxon>Bacteria</taxon>
        <taxon>Bacillati</taxon>
        <taxon>Bacillota</taxon>
        <taxon>Bacilli</taxon>
        <taxon>Bacillales</taxon>
        <taxon>Paenibacillaceae</taxon>
        <taxon>Paenibacillus</taxon>
    </lineage>
</organism>
<dbReference type="OrthoDB" id="9782620at2"/>
<dbReference type="InterPro" id="IPR036590">
    <property type="entry name" value="SRAP-like"/>
</dbReference>
<evidence type="ECO:0000256" key="5">
    <source>
        <dbReference type="ARBA" id="ARBA00023124"/>
    </source>
</evidence>
<sequence>MCGRYTITVSMEELMYRYLINDSTIIHYAPKYNMAPTQQVPAIIHDGKQNRLGELRWGLVPSWAKDDKIGSKMINARAETLLEKTSFKHLLSTRRCIIPSDGFYEWQQQNSRKQPMRIVLRDGGIFSMAGLYDIWTNAEGKRLSTCTIITTSPNKLMADIHDRMPVILRTEDEEEWLRRDNQEIPALMKLLIPYDADQMRAYPVAAAVGNVRNDTCDLIQELIL</sequence>
<dbReference type="GO" id="GO:0006508">
    <property type="term" value="P:proteolysis"/>
    <property type="evidence" value="ECO:0007669"/>
    <property type="project" value="UniProtKB-KW"/>
</dbReference>
<keyword evidence="4 8" id="KW-0378">Hydrolase</keyword>
<dbReference type="GO" id="GO:0016829">
    <property type="term" value="F:lyase activity"/>
    <property type="evidence" value="ECO:0007669"/>
    <property type="project" value="UniProtKB-KW"/>
</dbReference>
<reference evidence="9 10" key="2">
    <citation type="submission" date="2014-10" db="EMBL/GenBank/DDBJ databases">
        <title>Comparative genomics of the Paenibacillus odorifer group.</title>
        <authorList>
            <person name="Tsai Y.-C."/>
            <person name="Martin N."/>
            <person name="Korlach J."/>
            <person name="Wiedmann M."/>
        </authorList>
    </citation>
    <scope>NUCLEOTIDE SEQUENCE [LARGE SCALE GENOMIC DNA]</scope>
    <source>
        <strain evidence="9 10">DSM 18334</strain>
    </source>
</reference>
<evidence type="ECO:0000256" key="2">
    <source>
        <dbReference type="ARBA" id="ARBA00022670"/>
    </source>
</evidence>
<evidence type="ECO:0000313" key="10">
    <source>
        <dbReference type="Proteomes" id="UP000029734"/>
    </source>
</evidence>
<dbReference type="EMBL" id="JQCR01000003">
    <property type="protein sequence ID" value="KGE16917.1"/>
    <property type="molecule type" value="Genomic_DNA"/>
</dbReference>
<dbReference type="GO" id="GO:0003697">
    <property type="term" value="F:single-stranded DNA binding"/>
    <property type="evidence" value="ECO:0007669"/>
    <property type="project" value="InterPro"/>
</dbReference>
<keyword evidence="5" id="KW-0190">Covalent protein-DNA linkage</keyword>
<gene>
    <name evidence="9" type="ORF">PWYN_19775</name>
</gene>
<evidence type="ECO:0000256" key="7">
    <source>
        <dbReference type="ARBA" id="ARBA00023239"/>
    </source>
</evidence>
<dbReference type="Pfam" id="PF02586">
    <property type="entry name" value="SRAP"/>
    <property type="match status" value="1"/>
</dbReference>
<keyword evidence="10" id="KW-1185">Reference proteome</keyword>
<evidence type="ECO:0000256" key="1">
    <source>
        <dbReference type="ARBA" id="ARBA00008136"/>
    </source>
</evidence>
<dbReference type="PANTHER" id="PTHR13604:SF0">
    <property type="entry name" value="ABASIC SITE PROCESSING PROTEIN HMCES"/>
    <property type="match status" value="1"/>
</dbReference>
<evidence type="ECO:0000256" key="6">
    <source>
        <dbReference type="ARBA" id="ARBA00023125"/>
    </source>
</evidence>
<proteinExistence type="inferred from homology"/>
<dbReference type="PANTHER" id="PTHR13604">
    <property type="entry name" value="DC12-RELATED"/>
    <property type="match status" value="1"/>
</dbReference>
<evidence type="ECO:0000256" key="4">
    <source>
        <dbReference type="ARBA" id="ARBA00022801"/>
    </source>
</evidence>
<dbReference type="Proteomes" id="UP000029734">
    <property type="component" value="Unassembled WGS sequence"/>
</dbReference>
<evidence type="ECO:0000256" key="3">
    <source>
        <dbReference type="ARBA" id="ARBA00022763"/>
    </source>
</evidence>
<dbReference type="AlphaFoldDB" id="A0A098M5T9"/>
<evidence type="ECO:0000313" key="9">
    <source>
        <dbReference type="EMBL" id="KGE16917.1"/>
    </source>
</evidence>
<keyword evidence="3" id="KW-0227">DNA damage</keyword>
<reference evidence="9 10" key="1">
    <citation type="submission" date="2014-08" db="EMBL/GenBank/DDBJ databases">
        <authorList>
            <person name="den Bakker H.C."/>
        </authorList>
    </citation>
    <scope>NUCLEOTIDE SEQUENCE [LARGE SCALE GENOMIC DNA]</scope>
    <source>
        <strain evidence="9 10">DSM 18334</strain>
    </source>
</reference>
<dbReference type="GO" id="GO:0008233">
    <property type="term" value="F:peptidase activity"/>
    <property type="evidence" value="ECO:0007669"/>
    <property type="project" value="UniProtKB-KW"/>
</dbReference>
<dbReference type="RefSeq" id="WP_036655255.1">
    <property type="nucleotide sequence ID" value="NZ_JQCR01000003.1"/>
</dbReference>
<comment type="caution">
    <text evidence="9">The sequence shown here is derived from an EMBL/GenBank/DDBJ whole genome shotgun (WGS) entry which is preliminary data.</text>
</comment>
<accession>A0A098M5T9</accession>
<dbReference type="Gene3D" id="3.90.1680.10">
    <property type="entry name" value="SOS response associated peptidase-like"/>
    <property type="match status" value="1"/>
</dbReference>
<keyword evidence="7" id="KW-0456">Lyase</keyword>
<comment type="similarity">
    <text evidence="1 8">Belongs to the SOS response-associated peptidase family.</text>
</comment>
<protein>
    <recommendedName>
        <fullName evidence="8">Abasic site processing protein</fullName>
        <ecNumber evidence="8">3.4.-.-</ecNumber>
    </recommendedName>
</protein>
<dbReference type="InterPro" id="IPR003738">
    <property type="entry name" value="SRAP"/>
</dbReference>
<dbReference type="SUPFAM" id="SSF143081">
    <property type="entry name" value="BB1717-like"/>
    <property type="match status" value="1"/>
</dbReference>
<dbReference type="EC" id="3.4.-.-" evidence="8"/>
<keyword evidence="6" id="KW-0238">DNA-binding</keyword>
<dbReference type="GO" id="GO:0106300">
    <property type="term" value="P:protein-DNA covalent cross-linking repair"/>
    <property type="evidence" value="ECO:0007669"/>
    <property type="project" value="InterPro"/>
</dbReference>
<keyword evidence="2 8" id="KW-0645">Protease</keyword>
<name>A0A098M5T9_9BACL</name>
<evidence type="ECO:0000256" key="8">
    <source>
        <dbReference type="RuleBase" id="RU364100"/>
    </source>
</evidence>
<dbReference type="eggNOG" id="COG2135">
    <property type="taxonomic scope" value="Bacteria"/>
</dbReference>